<dbReference type="InterPro" id="IPR027417">
    <property type="entry name" value="P-loop_NTPase"/>
</dbReference>
<dbReference type="Proteomes" id="UP001597079">
    <property type="component" value="Unassembled WGS sequence"/>
</dbReference>
<comment type="caution">
    <text evidence="5">The sequence shown here is derived from an EMBL/GenBank/DDBJ whole genome shotgun (WGS) entry which is preliminary data.</text>
</comment>
<dbReference type="PANTHER" id="PTHR45569">
    <property type="entry name" value="SENSOR PROTEIN KDPD"/>
    <property type="match status" value="1"/>
</dbReference>
<dbReference type="RefSeq" id="WP_377941818.1">
    <property type="nucleotide sequence ID" value="NZ_JBHUCX010000016.1"/>
</dbReference>
<dbReference type="PANTHER" id="PTHR45569:SF1">
    <property type="entry name" value="SENSOR PROTEIN KDPD"/>
    <property type="match status" value="1"/>
</dbReference>
<dbReference type="InterPro" id="IPR014729">
    <property type="entry name" value="Rossmann-like_a/b/a_fold"/>
</dbReference>
<evidence type="ECO:0000256" key="1">
    <source>
        <dbReference type="ARBA" id="ARBA00022679"/>
    </source>
</evidence>
<name>A0ABW4JCL2_9BACL</name>
<protein>
    <submittedName>
        <fullName evidence="5">Sensor histidine kinase KdpD</fullName>
    </submittedName>
</protein>
<accession>A0ABW4JCL2</accession>
<organism evidence="5 6">
    <name type="scientific">Alicyclobacillus fodiniaquatilis</name>
    <dbReference type="NCBI Taxonomy" id="1661150"/>
    <lineage>
        <taxon>Bacteria</taxon>
        <taxon>Bacillati</taxon>
        <taxon>Bacillota</taxon>
        <taxon>Bacilli</taxon>
        <taxon>Bacillales</taxon>
        <taxon>Alicyclobacillaceae</taxon>
        <taxon>Alicyclobacillus</taxon>
    </lineage>
</organism>
<proteinExistence type="predicted"/>
<dbReference type="Pfam" id="PF02702">
    <property type="entry name" value="KdpD"/>
    <property type="match status" value="1"/>
</dbReference>
<dbReference type="SUPFAM" id="SSF52402">
    <property type="entry name" value="Adenine nucleotide alpha hydrolases-like"/>
    <property type="match status" value="1"/>
</dbReference>
<feature type="domain" description="Signal transduction histidine kinase osmosensitive K+ channel sensor N-terminal" evidence="4">
    <location>
        <begin position="24"/>
        <end position="231"/>
    </location>
</feature>
<dbReference type="Gene3D" id="3.40.50.620">
    <property type="entry name" value="HUPs"/>
    <property type="match status" value="1"/>
</dbReference>
<evidence type="ECO:0000313" key="5">
    <source>
        <dbReference type="EMBL" id="MFD1674086.1"/>
    </source>
</evidence>
<dbReference type="Gene3D" id="3.40.50.300">
    <property type="entry name" value="P-loop containing nucleotide triphosphate hydrolases"/>
    <property type="match status" value="1"/>
</dbReference>
<reference evidence="6" key="1">
    <citation type="journal article" date="2019" name="Int. J. Syst. Evol. Microbiol.">
        <title>The Global Catalogue of Microorganisms (GCM) 10K type strain sequencing project: providing services to taxonomists for standard genome sequencing and annotation.</title>
        <authorList>
            <consortium name="The Broad Institute Genomics Platform"/>
            <consortium name="The Broad Institute Genome Sequencing Center for Infectious Disease"/>
            <person name="Wu L."/>
            <person name="Ma J."/>
        </authorList>
    </citation>
    <scope>NUCLEOTIDE SEQUENCE [LARGE SCALE GENOMIC DNA]</scope>
    <source>
        <strain evidence="6">CGMCC 1.12286</strain>
    </source>
</reference>
<evidence type="ECO:0000259" key="4">
    <source>
        <dbReference type="Pfam" id="PF02702"/>
    </source>
</evidence>
<gene>
    <name evidence="5" type="ORF">ACFSB2_05090</name>
</gene>
<keyword evidence="3" id="KW-0902">Two-component regulatory system</keyword>
<keyword evidence="6" id="KW-1185">Reference proteome</keyword>
<evidence type="ECO:0000256" key="2">
    <source>
        <dbReference type="ARBA" id="ARBA00022777"/>
    </source>
</evidence>
<dbReference type="InterPro" id="IPR003852">
    <property type="entry name" value="Sig_transdc_His_kinase_KdpD_N"/>
</dbReference>
<dbReference type="EMBL" id="JBHUCX010000016">
    <property type="protein sequence ID" value="MFD1674086.1"/>
    <property type="molecule type" value="Genomic_DNA"/>
</dbReference>
<dbReference type="InterPro" id="IPR052023">
    <property type="entry name" value="Histidine_kinase_KdpD"/>
</dbReference>
<keyword evidence="1" id="KW-0808">Transferase</keyword>
<evidence type="ECO:0000313" key="6">
    <source>
        <dbReference type="Proteomes" id="UP001597079"/>
    </source>
</evidence>
<dbReference type="GO" id="GO:0016301">
    <property type="term" value="F:kinase activity"/>
    <property type="evidence" value="ECO:0007669"/>
    <property type="project" value="UniProtKB-KW"/>
</dbReference>
<dbReference type="SUPFAM" id="SSF52540">
    <property type="entry name" value="P-loop containing nucleoside triphosphate hydrolases"/>
    <property type="match status" value="1"/>
</dbReference>
<keyword evidence="2 5" id="KW-0418">Kinase</keyword>
<sequence>MDEGNRGESESQEVLTKSGSRKIGKLRLFIGAAPGVGKTYTMLREANALRDRGLDVVIGYIEFHGRPETAAQIGNLEIIPCTLLDFRGRTFQEVDIEAVVARNPDVVVIDELAHTNVPGSKNEKRYMDVEYILDHGIDVLTAVNVQHIEGAHEDAEEMTGIKVREIIPRTFVKRASEIEVIDVTPETLRQRLRDGSIYSMDKVNQALNNFFRLTNLSALRELALREVADDVDERLQQSYDRTKIPGPVGARETILVCANYLERSDKLVEKGSRMAERMKAELLVLTIIDGSQNDLPEKEKLKLTKLREISGKYYAEHIVEQRNDRKIGEVIMDVADRFNITQIVIGQPKSNTKWAFWRDNPVKYLMQNMKYVDLRIVGWKE</sequence>
<evidence type="ECO:0000256" key="3">
    <source>
        <dbReference type="ARBA" id="ARBA00023012"/>
    </source>
</evidence>